<feature type="transmembrane region" description="Helical" evidence="1">
    <location>
        <begin position="33"/>
        <end position="52"/>
    </location>
</feature>
<reference evidence="3 5" key="1">
    <citation type="submission" date="2019-10" db="EMBL/GenBank/DDBJ databases">
        <title>Streptococcis sp, isolated from the respiratory tract of Marmot.</title>
        <authorList>
            <person name="Zhang G."/>
        </authorList>
    </citation>
    <scope>NUCLEOTIDE SEQUENCE [LARGE SCALE GENOMIC DNA]</scope>
    <source>
        <strain evidence="5">zg-70</strain>
        <strain evidence="3">Zg-70</strain>
    </source>
</reference>
<evidence type="ECO:0000313" key="2">
    <source>
        <dbReference type="EMBL" id="MTB64329.1"/>
    </source>
</evidence>
<proteinExistence type="predicted"/>
<gene>
    <name evidence="2" type="ORF">GGG87_04885</name>
    <name evidence="3" type="ORF">GGH11_05195</name>
</gene>
<keyword evidence="4" id="KW-1185">Reference proteome</keyword>
<keyword evidence="1" id="KW-0472">Membrane</keyword>
<dbReference type="AlphaFoldDB" id="A0A6I4R9B4"/>
<organism evidence="3 5">
    <name type="scientific">Streptococcus zhangguiae</name>
    <dbReference type="NCBI Taxonomy" id="2664091"/>
    <lineage>
        <taxon>Bacteria</taxon>
        <taxon>Bacillati</taxon>
        <taxon>Bacillota</taxon>
        <taxon>Bacilli</taxon>
        <taxon>Lactobacillales</taxon>
        <taxon>Streptococcaceae</taxon>
        <taxon>Streptococcus</taxon>
    </lineage>
</organism>
<dbReference type="Proteomes" id="UP000435060">
    <property type="component" value="Unassembled WGS sequence"/>
</dbReference>
<evidence type="ECO:0000256" key="1">
    <source>
        <dbReference type="SAM" id="Phobius"/>
    </source>
</evidence>
<evidence type="ECO:0000313" key="5">
    <source>
        <dbReference type="Proteomes" id="UP000435423"/>
    </source>
</evidence>
<accession>A0A6I4R9B4</accession>
<comment type="caution">
    <text evidence="3">The sequence shown here is derived from an EMBL/GenBank/DDBJ whole genome shotgun (WGS) entry which is preliminary data.</text>
</comment>
<keyword evidence="1" id="KW-0812">Transmembrane</keyword>
<sequence>MCAYAYLVLITVFVGILGINAMISLLAGLQLGLVMVLGLSVCLALVCCRLLLTYGKKLADDTCYYRAMWKKKNDR</sequence>
<reference evidence="2 4" key="2">
    <citation type="submission" date="2019-11" db="EMBL/GenBank/DDBJ databases">
        <title>Streptococcis sp. isolated from the respiratory tract of Marmot.</title>
        <authorList>
            <person name="Zhang G."/>
        </authorList>
    </citation>
    <scope>NUCLEOTIDE SEQUENCE [LARGE SCALE GENOMIC DNA]</scope>
    <source>
        <strain evidence="2">Zg-86</strain>
        <strain evidence="4">zg-86</strain>
    </source>
</reference>
<dbReference type="EMBL" id="WUBJ01000005">
    <property type="protein sequence ID" value="MWV56366.1"/>
    <property type="molecule type" value="Genomic_DNA"/>
</dbReference>
<dbReference type="Proteomes" id="UP000435423">
    <property type="component" value="Unassembled WGS sequence"/>
</dbReference>
<keyword evidence="1" id="KW-1133">Transmembrane helix</keyword>
<dbReference type="RefSeq" id="WP_154608309.1">
    <property type="nucleotide sequence ID" value="NZ_CP072115.1"/>
</dbReference>
<protein>
    <submittedName>
        <fullName evidence="3">Uncharacterized protein</fullName>
    </submittedName>
</protein>
<dbReference type="EMBL" id="WLCG01000006">
    <property type="protein sequence ID" value="MTB64329.1"/>
    <property type="molecule type" value="Genomic_DNA"/>
</dbReference>
<evidence type="ECO:0000313" key="4">
    <source>
        <dbReference type="Proteomes" id="UP000435060"/>
    </source>
</evidence>
<feature type="transmembrane region" description="Helical" evidence="1">
    <location>
        <begin position="7"/>
        <end position="27"/>
    </location>
</feature>
<evidence type="ECO:0000313" key="3">
    <source>
        <dbReference type="EMBL" id="MWV56366.1"/>
    </source>
</evidence>
<name>A0A6I4R9B4_9STRE</name>